<dbReference type="PANTHER" id="PTHR22854:SF2">
    <property type="entry name" value="INDOLE-3-GLYCEROL-PHOSPHATE SYNTHASE"/>
    <property type="match status" value="1"/>
</dbReference>
<keyword evidence="9" id="KW-0057">Aromatic amino acid biosynthesis</keyword>
<keyword evidence="7" id="KW-0210">Decarboxylase</keyword>
<evidence type="ECO:0000256" key="6">
    <source>
        <dbReference type="ARBA" id="ARBA00022605"/>
    </source>
</evidence>
<dbReference type="EC" id="4.1.1.48" evidence="5"/>
<reference evidence="14" key="1">
    <citation type="journal article" date="2023" name="Int. J. Syst. Evol. Microbiol.">
        <title>Mesoterricola silvestris gen. nov., sp. nov., Mesoterricola sediminis sp. nov., Geothrix oryzae sp. nov., Geothrix edaphica sp. nov., Geothrix rubra sp. nov., and Geothrix limicola sp. nov., six novel members of Acidobacteriota isolated from soils.</title>
        <authorList>
            <person name="Itoh H."/>
            <person name="Sugisawa Y."/>
            <person name="Mise K."/>
            <person name="Xu Z."/>
            <person name="Kuniyasu M."/>
            <person name="Ushijima N."/>
            <person name="Kawano K."/>
            <person name="Kobayashi E."/>
            <person name="Shiratori Y."/>
            <person name="Masuda Y."/>
            <person name="Senoo K."/>
        </authorList>
    </citation>
    <scope>NUCLEOTIDE SEQUENCE [LARGE SCALE GENOMIC DNA]</scope>
    <source>
        <strain evidence="14">W79</strain>
    </source>
</reference>
<dbReference type="Pfam" id="PF00218">
    <property type="entry name" value="IGPS"/>
    <property type="match status" value="1"/>
</dbReference>
<evidence type="ECO:0000313" key="14">
    <source>
        <dbReference type="Proteomes" id="UP001238179"/>
    </source>
</evidence>
<keyword evidence="14" id="KW-1185">Reference proteome</keyword>
<organism evidence="13 14">
    <name type="scientific">Mesoterricola silvestris</name>
    <dbReference type="NCBI Taxonomy" id="2927979"/>
    <lineage>
        <taxon>Bacteria</taxon>
        <taxon>Pseudomonadati</taxon>
        <taxon>Acidobacteriota</taxon>
        <taxon>Holophagae</taxon>
        <taxon>Holophagales</taxon>
        <taxon>Holophagaceae</taxon>
        <taxon>Mesoterricola</taxon>
    </lineage>
</organism>
<dbReference type="InterPro" id="IPR009970">
    <property type="entry name" value="HC2"/>
</dbReference>
<dbReference type="InterPro" id="IPR045186">
    <property type="entry name" value="Indole-3-glycerol_P_synth"/>
</dbReference>
<feature type="region of interest" description="Disordered" evidence="11">
    <location>
        <begin position="262"/>
        <end position="481"/>
    </location>
</feature>
<evidence type="ECO:0000259" key="12">
    <source>
        <dbReference type="Pfam" id="PF00218"/>
    </source>
</evidence>
<dbReference type="Gene3D" id="3.20.20.70">
    <property type="entry name" value="Aldolase class I"/>
    <property type="match status" value="1"/>
</dbReference>
<protein>
    <recommendedName>
        <fullName evidence="5">indole-3-glycerol-phosphate synthase</fullName>
        <ecNumber evidence="5">4.1.1.48</ecNumber>
    </recommendedName>
</protein>
<dbReference type="Pfam" id="PF07382">
    <property type="entry name" value="HC2"/>
    <property type="match status" value="1"/>
</dbReference>
<dbReference type="AlphaFoldDB" id="A0AA48GSQ5"/>
<dbReference type="EMBL" id="AP027080">
    <property type="protein sequence ID" value="BDU74980.1"/>
    <property type="molecule type" value="Genomic_DNA"/>
</dbReference>
<dbReference type="InterPro" id="IPR013798">
    <property type="entry name" value="Indole-3-glycerol_P_synth_dom"/>
</dbReference>
<gene>
    <name evidence="13" type="ORF">METEAL_41540</name>
</gene>
<feature type="compositionally biased region" description="Basic residues" evidence="11">
    <location>
        <begin position="348"/>
        <end position="481"/>
    </location>
</feature>
<dbReference type="SUPFAM" id="SSF51366">
    <property type="entry name" value="Ribulose-phoshate binding barrel"/>
    <property type="match status" value="1"/>
</dbReference>
<keyword evidence="10" id="KW-0456">Lyase</keyword>
<evidence type="ECO:0000313" key="13">
    <source>
        <dbReference type="EMBL" id="BDU74980.1"/>
    </source>
</evidence>
<accession>A0AA48GSQ5</accession>
<comment type="catalytic activity">
    <reaction evidence="1">
        <text>1-(2-carboxyphenylamino)-1-deoxy-D-ribulose 5-phosphate + H(+) = (1S,2R)-1-C-(indol-3-yl)glycerol 3-phosphate + CO2 + H2O</text>
        <dbReference type="Rhea" id="RHEA:23476"/>
        <dbReference type="ChEBI" id="CHEBI:15377"/>
        <dbReference type="ChEBI" id="CHEBI:15378"/>
        <dbReference type="ChEBI" id="CHEBI:16526"/>
        <dbReference type="ChEBI" id="CHEBI:58613"/>
        <dbReference type="ChEBI" id="CHEBI:58866"/>
        <dbReference type="EC" id="4.1.1.48"/>
    </reaction>
</comment>
<dbReference type="InterPro" id="IPR011060">
    <property type="entry name" value="RibuloseP-bd_barrel"/>
</dbReference>
<evidence type="ECO:0000256" key="4">
    <source>
        <dbReference type="ARBA" id="ARBA00008424"/>
    </source>
</evidence>
<evidence type="ECO:0000256" key="3">
    <source>
        <dbReference type="ARBA" id="ARBA00004696"/>
    </source>
</evidence>
<evidence type="ECO:0000256" key="9">
    <source>
        <dbReference type="ARBA" id="ARBA00023141"/>
    </source>
</evidence>
<keyword evidence="8" id="KW-0822">Tryptophan biosynthesis</keyword>
<dbReference type="GO" id="GO:0004425">
    <property type="term" value="F:indole-3-glycerol-phosphate synthase activity"/>
    <property type="evidence" value="ECO:0007669"/>
    <property type="project" value="UniProtKB-EC"/>
</dbReference>
<proteinExistence type="inferred from homology"/>
<dbReference type="GO" id="GO:0000162">
    <property type="term" value="P:L-tryptophan biosynthetic process"/>
    <property type="evidence" value="ECO:0007669"/>
    <property type="project" value="UniProtKB-KW"/>
</dbReference>
<dbReference type="GO" id="GO:0030527">
    <property type="term" value="F:structural constituent of chromatin"/>
    <property type="evidence" value="ECO:0007669"/>
    <property type="project" value="InterPro"/>
</dbReference>
<dbReference type="CDD" id="cd00331">
    <property type="entry name" value="IGPS"/>
    <property type="match status" value="1"/>
</dbReference>
<evidence type="ECO:0000256" key="8">
    <source>
        <dbReference type="ARBA" id="ARBA00022822"/>
    </source>
</evidence>
<dbReference type="RefSeq" id="WP_316413661.1">
    <property type="nucleotide sequence ID" value="NZ_AP027080.1"/>
</dbReference>
<comment type="pathway">
    <text evidence="3">Amino-acid biosynthesis; L-tryptophan biosynthesis; L-tryptophan from chorismate: step 4/5.</text>
</comment>
<evidence type="ECO:0000256" key="2">
    <source>
        <dbReference type="ARBA" id="ARBA00002344"/>
    </source>
</evidence>
<evidence type="ECO:0000256" key="10">
    <source>
        <dbReference type="ARBA" id="ARBA00023239"/>
    </source>
</evidence>
<evidence type="ECO:0000256" key="5">
    <source>
        <dbReference type="ARBA" id="ARBA00012362"/>
    </source>
</evidence>
<evidence type="ECO:0000256" key="1">
    <source>
        <dbReference type="ARBA" id="ARBA00001633"/>
    </source>
</evidence>
<dbReference type="KEGG" id="msil:METEAL_41540"/>
<dbReference type="GO" id="GO:0030261">
    <property type="term" value="P:chromosome condensation"/>
    <property type="evidence" value="ECO:0007669"/>
    <property type="project" value="InterPro"/>
</dbReference>
<sequence>MLKKVQIFKALDIEIKKQKGPAAVKDAYKGHHSLKEELSQPGISIIAETAGGNPLRGQVREAYRASTHAKSLVENGARAISVATDRFLFFGEDKHLSEVRSAVKVPLIRHDFIFEEYQIEESKILGADAVMLMAALLEPERLAALSKLARAKSLDVIVEVASEADLKRALEADADIVCVLGRDLDTWEPRWEEALSLMKKVPQSRCLRILEAGVCTLQQIQQLEGMGVHGVIVGDALLDEFYPGKRLAQILAGVEVIKKPVKTKGKQEAQQGPAAKGTRPAKAATGVVESDNTKAGGSVTTGKPHSTTQSPQPARKGKKEFPMEHINQPDETSTPVETAAEPVPAKKPAAKKAAPKKPAAKKPAAKKPAAKKPAAKKPAAKKPAVKKAAPKKAAVKKAAVKKAAPKKAVAKKAAPKKAVAKKAAPKKAVAKKAAPKKVVAKKAAPKKVVAKKAAPKKAVAKKPAVKKAVAKKPAAKKATKK</sequence>
<dbReference type="GO" id="GO:0004640">
    <property type="term" value="F:phosphoribosylanthranilate isomerase activity"/>
    <property type="evidence" value="ECO:0007669"/>
    <property type="project" value="TreeGrafter"/>
</dbReference>
<evidence type="ECO:0000256" key="7">
    <source>
        <dbReference type="ARBA" id="ARBA00022793"/>
    </source>
</evidence>
<keyword evidence="6" id="KW-0028">Amino-acid biosynthesis</keyword>
<dbReference type="Proteomes" id="UP001238179">
    <property type="component" value="Chromosome"/>
</dbReference>
<dbReference type="PANTHER" id="PTHR22854">
    <property type="entry name" value="TRYPTOPHAN BIOSYNTHESIS PROTEIN"/>
    <property type="match status" value="1"/>
</dbReference>
<comment type="similarity">
    <text evidence="4">Belongs to the histone H1/H5 family. HCT subfamily.</text>
</comment>
<name>A0AA48GSQ5_9BACT</name>
<feature type="compositionally biased region" description="Polar residues" evidence="11">
    <location>
        <begin position="293"/>
        <end position="312"/>
    </location>
</feature>
<dbReference type="GO" id="GO:0003677">
    <property type="term" value="F:DNA binding"/>
    <property type="evidence" value="ECO:0007669"/>
    <property type="project" value="InterPro"/>
</dbReference>
<feature type="domain" description="Indole-3-glycerol phosphate synthase" evidence="12">
    <location>
        <begin position="14"/>
        <end position="240"/>
    </location>
</feature>
<comment type="function">
    <text evidence="2">Might have a role in establishing the nucleoid structure of elementary bodies.</text>
</comment>
<dbReference type="InterPro" id="IPR013785">
    <property type="entry name" value="Aldolase_TIM"/>
</dbReference>
<evidence type="ECO:0000256" key="11">
    <source>
        <dbReference type="SAM" id="MobiDB-lite"/>
    </source>
</evidence>